<accession>A0A2X1WBL5</accession>
<name>A0A2X1WBL5_PHODM</name>
<protein>
    <submittedName>
        <fullName evidence="1">Uncharacterized protein</fullName>
    </submittedName>
</protein>
<organism evidence="1 2">
    <name type="scientific">Photobacterium damselae</name>
    <dbReference type="NCBI Taxonomy" id="38293"/>
    <lineage>
        <taxon>Bacteria</taxon>
        <taxon>Pseudomonadati</taxon>
        <taxon>Pseudomonadota</taxon>
        <taxon>Gammaproteobacteria</taxon>
        <taxon>Vibrionales</taxon>
        <taxon>Vibrionaceae</taxon>
        <taxon>Photobacterium</taxon>
    </lineage>
</organism>
<dbReference type="RefSeq" id="WP_146154891.1">
    <property type="nucleotide sequence ID" value="NZ_PYOG01000022.1"/>
</dbReference>
<sequence length="126" mass="13694">MACTMDGPPLLKIVAGTTFGFDLHWTTGDEDNPYVKLSGCTAVFVIRSIAGDVLVRGTTESGHISIIECEQQSDKLDIQITHDQTQGQQPQAWENANYEVRVTFPSGDPYSILRGPALLIKGAVDD</sequence>
<reference evidence="1 2" key="1">
    <citation type="submission" date="2018-06" db="EMBL/GenBank/DDBJ databases">
        <authorList>
            <consortium name="Pathogen Informatics"/>
            <person name="Doyle S."/>
        </authorList>
    </citation>
    <scope>NUCLEOTIDE SEQUENCE [LARGE SCALE GENOMIC DNA]</scope>
    <source>
        <strain evidence="1 2">NCTC11647</strain>
    </source>
</reference>
<evidence type="ECO:0000313" key="2">
    <source>
        <dbReference type="Proteomes" id="UP000251647"/>
    </source>
</evidence>
<dbReference type="AlphaFoldDB" id="A0A2X1WBL5"/>
<evidence type="ECO:0000313" key="1">
    <source>
        <dbReference type="EMBL" id="SPY28272.1"/>
    </source>
</evidence>
<proteinExistence type="predicted"/>
<gene>
    <name evidence="1" type="ORF">NCTC11647_01361</name>
</gene>
<dbReference type="EMBL" id="UATL01000001">
    <property type="protein sequence ID" value="SPY28272.1"/>
    <property type="molecule type" value="Genomic_DNA"/>
</dbReference>
<dbReference type="Proteomes" id="UP000251647">
    <property type="component" value="Unassembled WGS sequence"/>
</dbReference>
<dbReference type="OrthoDB" id="6166609at2"/>